<protein>
    <recommendedName>
        <fullName evidence="5">RimM N-terminal domain-containing protein</fullName>
    </recommendedName>
</protein>
<evidence type="ECO:0008006" key="5">
    <source>
        <dbReference type="Google" id="ProtNLM"/>
    </source>
</evidence>
<dbReference type="PANTHER" id="PTHR11952">
    <property type="entry name" value="UDP- GLUCOSE PYROPHOSPHORYLASE"/>
    <property type="match status" value="1"/>
</dbReference>
<dbReference type="GO" id="GO:0043022">
    <property type="term" value="F:ribosome binding"/>
    <property type="evidence" value="ECO:0007669"/>
    <property type="project" value="InterPro"/>
</dbReference>
<keyword evidence="4" id="KW-1185">Reference proteome</keyword>
<reference evidence="3" key="1">
    <citation type="journal article" date="2021" name="bioRxiv">
        <title>Whole Genome Assembly and Annotation of Northern Wild Rice, Zizania palustris L., Supports a Whole Genome Duplication in the Zizania Genus.</title>
        <authorList>
            <person name="Haas M."/>
            <person name="Kono T."/>
            <person name="Macchietto M."/>
            <person name="Millas R."/>
            <person name="McGilp L."/>
            <person name="Shao M."/>
            <person name="Duquette J."/>
            <person name="Hirsch C.N."/>
            <person name="Kimball J."/>
        </authorList>
    </citation>
    <scope>NUCLEOTIDE SEQUENCE</scope>
    <source>
        <tissue evidence="3">Fresh leaf tissue</tissue>
    </source>
</reference>
<feature type="domain" description="RimM N-terminal" evidence="1">
    <location>
        <begin position="4"/>
        <end position="89"/>
    </location>
</feature>
<evidence type="ECO:0000313" key="4">
    <source>
        <dbReference type="Proteomes" id="UP000729402"/>
    </source>
</evidence>
<dbReference type="OrthoDB" id="532420at2759"/>
<dbReference type="GO" id="GO:0006048">
    <property type="term" value="P:UDP-N-acetylglucosamine biosynthetic process"/>
    <property type="evidence" value="ECO:0007669"/>
    <property type="project" value="TreeGrafter"/>
</dbReference>
<evidence type="ECO:0000259" key="1">
    <source>
        <dbReference type="Pfam" id="PF01782"/>
    </source>
</evidence>
<dbReference type="InterPro" id="IPR002676">
    <property type="entry name" value="RimM_N"/>
</dbReference>
<dbReference type="GO" id="GO:0003977">
    <property type="term" value="F:UDP-N-acetylglucosamine diphosphorylase activity"/>
    <property type="evidence" value="ECO:0007669"/>
    <property type="project" value="TreeGrafter"/>
</dbReference>
<dbReference type="InterPro" id="IPR056792">
    <property type="entry name" value="PRC_RimM"/>
</dbReference>
<organism evidence="3 4">
    <name type="scientific">Zizania palustris</name>
    <name type="common">Northern wild rice</name>
    <dbReference type="NCBI Taxonomy" id="103762"/>
    <lineage>
        <taxon>Eukaryota</taxon>
        <taxon>Viridiplantae</taxon>
        <taxon>Streptophyta</taxon>
        <taxon>Embryophyta</taxon>
        <taxon>Tracheophyta</taxon>
        <taxon>Spermatophyta</taxon>
        <taxon>Magnoliopsida</taxon>
        <taxon>Liliopsida</taxon>
        <taxon>Poales</taxon>
        <taxon>Poaceae</taxon>
        <taxon>BOP clade</taxon>
        <taxon>Oryzoideae</taxon>
        <taxon>Oryzeae</taxon>
        <taxon>Zizaniinae</taxon>
        <taxon>Zizania</taxon>
    </lineage>
</organism>
<dbReference type="AlphaFoldDB" id="A0A8J5SY36"/>
<dbReference type="FunFam" id="2.30.30.240:FF:000002">
    <property type="entry name" value="Ribosome maturation factor rimM"/>
    <property type="match status" value="1"/>
</dbReference>
<sequence>MVEVGYVSGAHGVRGDVLVAPRTDFPQLRFATPGKRWLRARAAGKQQIKEFELVRGRAHTGKKSWIVSFDGINTVDDARKIVGSAILVKSGDRPQMEEDEIYSLDLVGMRVIVKDTGKLVGTVGQVFNFGAGDLLRVMIGATEDTIPQSTQNQDSTPSGEHVWVPFTEDIVPDIDMKSREMWITPPKGLLELNSRSDKRSKKERSAMEWKEKKKLQRRIIASKKILSEMDQGHVLEGLQSDDKVQKASLAEQIGSIDFQLFQHAMQSVTKPMGSLSKNGLVNSSSSRKNSMRIPYETLMNHQGKVKHVFSSELNEGLEILQKTKAAIILCTNDSDSLDSEFLILLNSFNKSMKVEENRGSLPFVIVCPAAHVEPVKNCLVENDYFGLETQKVWVLQEMELPVISMSSKLNSRKILLRSPWEILQKPAGPGAIFSLLSSNKILDTLNKMGVEYVQVRLCPFTFLYFHHSFCIHLFTSYFCQLFHCEWVTLYTMVKNEVLRCINVLYQPCFLIIAYCFLITS</sequence>
<dbReference type="InterPro" id="IPR039741">
    <property type="entry name" value="UDP-sugar_pyrophosphorylase"/>
</dbReference>
<name>A0A8J5SY36_ZIZPA</name>
<dbReference type="PANTHER" id="PTHR11952:SF10">
    <property type="entry name" value="16S RRNA PROCESSING PROTEIN RIMM FAMILY"/>
    <property type="match status" value="1"/>
</dbReference>
<accession>A0A8J5SY36</accession>
<proteinExistence type="inferred from homology"/>
<dbReference type="GO" id="GO:0006364">
    <property type="term" value="P:rRNA processing"/>
    <property type="evidence" value="ECO:0007669"/>
    <property type="project" value="InterPro"/>
</dbReference>
<gene>
    <name evidence="3" type="ORF">GUJ93_ZPchr0005g15073</name>
</gene>
<dbReference type="EMBL" id="JAAALK010000284">
    <property type="protein sequence ID" value="KAG8069235.1"/>
    <property type="molecule type" value="Genomic_DNA"/>
</dbReference>
<dbReference type="NCBIfam" id="TIGR02273">
    <property type="entry name" value="16S_RimM"/>
    <property type="match status" value="1"/>
</dbReference>
<dbReference type="Proteomes" id="UP000729402">
    <property type="component" value="Unassembled WGS sequence"/>
</dbReference>
<reference evidence="3" key="2">
    <citation type="submission" date="2021-02" db="EMBL/GenBank/DDBJ databases">
        <authorList>
            <person name="Kimball J.A."/>
            <person name="Haas M.W."/>
            <person name="Macchietto M."/>
            <person name="Kono T."/>
            <person name="Duquette J."/>
            <person name="Shao M."/>
        </authorList>
    </citation>
    <scope>NUCLEOTIDE SEQUENCE</scope>
    <source>
        <tissue evidence="3">Fresh leaf tissue</tissue>
    </source>
</reference>
<dbReference type="InterPro" id="IPR011961">
    <property type="entry name" value="RimM"/>
</dbReference>
<feature type="domain" description="Ribosome maturation factor RimM PRC barrel" evidence="2">
    <location>
        <begin position="105"/>
        <end position="189"/>
    </location>
</feature>
<dbReference type="Pfam" id="PF24986">
    <property type="entry name" value="PRC_RimM"/>
    <property type="match status" value="1"/>
</dbReference>
<dbReference type="HAMAP" id="MF_00014">
    <property type="entry name" value="Ribosome_mat_RimM"/>
    <property type="match status" value="1"/>
</dbReference>
<comment type="caution">
    <text evidence="3">The sequence shown here is derived from an EMBL/GenBank/DDBJ whole genome shotgun (WGS) entry which is preliminary data.</text>
</comment>
<dbReference type="Pfam" id="PF01782">
    <property type="entry name" value="RimM"/>
    <property type="match status" value="1"/>
</dbReference>
<evidence type="ECO:0000313" key="3">
    <source>
        <dbReference type="EMBL" id="KAG8069235.1"/>
    </source>
</evidence>
<evidence type="ECO:0000259" key="2">
    <source>
        <dbReference type="Pfam" id="PF24986"/>
    </source>
</evidence>
<dbReference type="GO" id="GO:0005840">
    <property type="term" value="C:ribosome"/>
    <property type="evidence" value="ECO:0007669"/>
    <property type="project" value="InterPro"/>
</dbReference>